<dbReference type="Gene3D" id="1.10.110.10">
    <property type="entry name" value="Plant lipid-transfer and hydrophobic proteins"/>
    <property type="match status" value="1"/>
</dbReference>
<dbReference type="RefSeq" id="XP_010469318.1">
    <property type="nucleotide sequence ID" value="XM_010471016.1"/>
</dbReference>
<keyword evidence="1" id="KW-0732">Signal</keyword>
<proteinExistence type="predicted"/>
<dbReference type="SUPFAM" id="SSF47699">
    <property type="entry name" value="Bifunctional inhibitor/lipid-transfer protein/seed storage 2S albumin"/>
    <property type="match status" value="1"/>
</dbReference>
<feature type="chain" id="PRO_5045783276" evidence="1">
    <location>
        <begin position="25"/>
        <end position="97"/>
    </location>
</feature>
<keyword evidence="2" id="KW-1185">Reference proteome</keyword>
<dbReference type="GeneID" id="104749397"/>
<dbReference type="InterPro" id="IPR036312">
    <property type="entry name" value="Bifun_inhib/LTP/seed_sf"/>
</dbReference>
<name>A0ABM0WD06_CAMSA</name>
<evidence type="ECO:0000313" key="3">
    <source>
        <dbReference type="RefSeq" id="XP_010469318.1"/>
    </source>
</evidence>
<gene>
    <name evidence="3" type="primary">LOC104749397</name>
</gene>
<sequence>MKIIPLTSIALVLVLTSFPDPTRAYCKEALRLCMETITNRASATWSKCCDRLTTPGPCMCKYIKDPAQKKDARRLAGSCGRSMPITDQSLKKHYKCG</sequence>
<reference evidence="3" key="2">
    <citation type="submission" date="2025-08" db="UniProtKB">
        <authorList>
            <consortium name="RefSeq"/>
        </authorList>
    </citation>
    <scope>IDENTIFICATION</scope>
    <source>
        <tissue evidence="3">Leaf</tissue>
    </source>
</reference>
<dbReference type="Proteomes" id="UP000694864">
    <property type="component" value="Chromosome 16"/>
</dbReference>
<protein>
    <submittedName>
        <fullName evidence="3">Non-specific lipid-transfer protein 2G-like</fullName>
    </submittedName>
</protein>
<accession>A0ABM0WD06</accession>
<evidence type="ECO:0000256" key="1">
    <source>
        <dbReference type="SAM" id="SignalP"/>
    </source>
</evidence>
<reference evidence="2" key="1">
    <citation type="journal article" date="2014" name="Nat. Commun.">
        <title>The emerging biofuel crop Camelina sativa retains a highly undifferentiated hexaploid genome structure.</title>
        <authorList>
            <person name="Kagale S."/>
            <person name="Koh C."/>
            <person name="Nixon J."/>
            <person name="Bollina V."/>
            <person name="Clarke W.E."/>
            <person name="Tuteja R."/>
            <person name="Spillane C."/>
            <person name="Robinson S.J."/>
            <person name="Links M.G."/>
            <person name="Clarke C."/>
            <person name="Higgins E.E."/>
            <person name="Huebert T."/>
            <person name="Sharpe A.G."/>
            <person name="Parkin I.A."/>
        </authorList>
    </citation>
    <scope>NUCLEOTIDE SEQUENCE [LARGE SCALE GENOMIC DNA]</scope>
    <source>
        <strain evidence="2">cv. DH55</strain>
    </source>
</reference>
<evidence type="ECO:0000313" key="2">
    <source>
        <dbReference type="Proteomes" id="UP000694864"/>
    </source>
</evidence>
<feature type="signal peptide" evidence="1">
    <location>
        <begin position="1"/>
        <end position="24"/>
    </location>
</feature>
<organism evidence="2 3">
    <name type="scientific">Camelina sativa</name>
    <name type="common">False flax</name>
    <name type="synonym">Myagrum sativum</name>
    <dbReference type="NCBI Taxonomy" id="90675"/>
    <lineage>
        <taxon>Eukaryota</taxon>
        <taxon>Viridiplantae</taxon>
        <taxon>Streptophyta</taxon>
        <taxon>Embryophyta</taxon>
        <taxon>Tracheophyta</taxon>
        <taxon>Spermatophyta</taxon>
        <taxon>Magnoliopsida</taxon>
        <taxon>eudicotyledons</taxon>
        <taxon>Gunneridae</taxon>
        <taxon>Pentapetalae</taxon>
        <taxon>rosids</taxon>
        <taxon>malvids</taxon>
        <taxon>Brassicales</taxon>
        <taxon>Brassicaceae</taxon>
        <taxon>Camelineae</taxon>
        <taxon>Camelina</taxon>
    </lineage>
</organism>